<evidence type="ECO:0000256" key="3">
    <source>
        <dbReference type="ARBA" id="ARBA00023163"/>
    </source>
</evidence>
<dbReference type="InterPro" id="IPR016032">
    <property type="entry name" value="Sig_transdc_resp-reg_C-effctor"/>
</dbReference>
<dbReference type="AlphaFoldDB" id="A0A6J4MXE0"/>
<keyword evidence="4" id="KW-0597">Phosphoprotein</keyword>
<keyword evidence="2" id="KW-0238">DNA-binding</keyword>
<dbReference type="Gene3D" id="1.10.10.10">
    <property type="entry name" value="Winged helix-like DNA-binding domain superfamily/Winged helix DNA-binding domain"/>
    <property type="match status" value="1"/>
</dbReference>
<feature type="modified residue" description="4-aspartylphosphate" evidence="4">
    <location>
        <position position="55"/>
    </location>
</feature>
<keyword evidence="3" id="KW-0804">Transcription</keyword>
<protein>
    <submittedName>
        <fullName evidence="7">Two-component transcriptional response regulator, LuxR family</fullName>
    </submittedName>
</protein>
<dbReference type="InterPro" id="IPR001789">
    <property type="entry name" value="Sig_transdc_resp-reg_receiver"/>
</dbReference>
<dbReference type="GO" id="GO:0003677">
    <property type="term" value="F:DNA binding"/>
    <property type="evidence" value="ECO:0007669"/>
    <property type="project" value="UniProtKB-KW"/>
</dbReference>
<dbReference type="Gene3D" id="3.40.50.2300">
    <property type="match status" value="1"/>
</dbReference>
<evidence type="ECO:0000259" key="6">
    <source>
        <dbReference type="PROSITE" id="PS50110"/>
    </source>
</evidence>
<evidence type="ECO:0000256" key="4">
    <source>
        <dbReference type="PROSITE-ProRule" id="PRU00169"/>
    </source>
</evidence>
<dbReference type="InterPro" id="IPR036388">
    <property type="entry name" value="WH-like_DNA-bd_sf"/>
</dbReference>
<dbReference type="Pfam" id="PF00196">
    <property type="entry name" value="GerE"/>
    <property type="match status" value="1"/>
</dbReference>
<dbReference type="PRINTS" id="PR00038">
    <property type="entry name" value="HTHLUXR"/>
</dbReference>
<sequence>MSAASRPLRLVVVNDFPVVTAGVAALLEPYAQRVEVEQVVGDPSSTRQVDVLLLDTFGHPEPASRLTEVMTRTEAAVLVYGWADSQEQVEAALRLGAAGFLSKRVDAAAIVEAVEAAASGRPVPVTSVPQAGGAMAAWPGQDVGLTPRESEVLSLIVSGMSNQDIADRIYLSINSVKTYIRSAYRKMGVTSRSRAVLWGIEHGFHVDHPAASGRQPS</sequence>
<feature type="domain" description="Response regulatory" evidence="6">
    <location>
        <begin position="9"/>
        <end position="118"/>
    </location>
</feature>
<proteinExistence type="predicted"/>
<dbReference type="PROSITE" id="PS50110">
    <property type="entry name" value="RESPONSE_REGULATORY"/>
    <property type="match status" value="1"/>
</dbReference>
<dbReference type="PANTHER" id="PTHR44688:SF16">
    <property type="entry name" value="DNA-BINDING TRANSCRIPTIONAL ACTIVATOR DEVR_DOSR"/>
    <property type="match status" value="1"/>
</dbReference>
<dbReference type="PANTHER" id="PTHR44688">
    <property type="entry name" value="DNA-BINDING TRANSCRIPTIONAL ACTIVATOR DEVR_DOSR"/>
    <property type="match status" value="1"/>
</dbReference>
<name>A0A6J4MXE0_9ACTN</name>
<evidence type="ECO:0000256" key="1">
    <source>
        <dbReference type="ARBA" id="ARBA00023015"/>
    </source>
</evidence>
<gene>
    <name evidence="7" type="ORF">AVDCRST_MAG60-98</name>
</gene>
<keyword evidence="1" id="KW-0805">Transcription regulation</keyword>
<dbReference type="SUPFAM" id="SSF52172">
    <property type="entry name" value="CheY-like"/>
    <property type="match status" value="1"/>
</dbReference>
<dbReference type="SMART" id="SM00421">
    <property type="entry name" value="HTH_LUXR"/>
    <property type="match status" value="1"/>
</dbReference>
<evidence type="ECO:0000259" key="5">
    <source>
        <dbReference type="PROSITE" id="PS50043"/>
    </source>
</evidence>
<dbReference type="GO" id="GO:0000160">
    <property type="term" value="P:phosphorelay signal transduction system"/>
    <property type="evidence" value="ECO:0007669"/>
    <property type="project" value="InterPro"/>
</dbReference>
<accession>A0A6J4MXE0</accession>
<dbReference type="PROSITE" id="PS00622">
    <property type="entry name" value="HTH_LUXR_1"/>
    <property type="match status" value="1"/>
</dbReference>
<dbReference type="GO" id="GO:0006355">
    <property type="term" value="P:regulation of DNA-templated transcription"/>
    <property type="evidence" value="ECO:0007669"/>
    <property type="project" value="InterPro"/>
</dbReference>
<dbReference type="PROSITE" id="PS50043">
    <property type="entry name" value="HTH_LUXR_2"/>
    <property type="match status" value="1"/>
</dbReference>
<dbReference type="InterPro" id="IPR000792">
    <property type="entry name" value="Tscrpt_reg_LuxR_C"/>
</dbReference>
<dbReference type="EMBL" id="CADCUN010000012">
    <property type="protein sequence ID" value="CAA9371501.1"/>
    <property type="molecule type" value="Genomic_DNA"/>
</dbReference>
<dbReference type="SUPFAM" id="SSF46894">
    <property type="entry name" value="C-terminal effector domain of the bipartite response regulators"/>
    <property type="match status" value="1"/>
</dbReference>
<dbReference type="InterPro" id="IPR011006">
    <property type="entry name" value="CheY-like_superfamily"/>
</dbReference>
<evidence type="ECO:0000256" key="2">
    <source>
        <dbReference type="ARBA" id="ARBA00023125"/>
    </source>
</evidence>
<organism evidence="7">
    <name type="scientific">uncultured Nocardioides sp</name>
    <dbReference type="NCBI Taxonomy" id="198441"/>
    <lineage>
        <taxon>Bacteria</taxon>
        <taxon>Bacillati</taxon>
        <taxon>Actinomycetota</taxon>
        <taxon>Actinomycetes</taxon>
        <taxon>Propionibacteriales</taxon>
        <taxon>Nocardioidaceae</taxon>
        <taxon>Nocardioides</taxon>
        <taxon>environmental samples</taxon>
    </lineage>
</organism>
<feature type="domain" description="HTH luxR-type" evidence="5">
    <location>
        <begin position="138"/>
        <end position="203"/>
    </location>
</feature>
<reference evidence="7" key="1">
    <citation type="submission" date="2020-02" db="EMBL/GenBank/DDBJ databases">
        <authorList>
            <person name="Meier V. D."/>
        </authorList>
    </citation>
    <scope>NUCLEOTIDE SEQUENCE</scope>
    <source>
        <strain evidence="7">AVDCRST_MAG60</strain>
    </source>
</reference>
<evidence type="ECO:0000313" key="7">
    <source>
        <dbReference type="EMBL" id="CAA9371501.1"/>
    </source>
</evidence>
<dbReference type="CDD" id="cd06170">
    <property type="entry name" value="LuxR_C_like"/>
    <property type="match status" value="1"/>
</dbReference>